<evidence type="ECO:0000256" key="2">
    <source>
        <dbReference type="SAM" id="MobiDB-lite"/>
    </source>
</evidence>
<feature type="non-terminal residue" evidence="3">
    <location>
        <position position="1"/>
    </location>
</feature>
<feature type="compositionally biased region" description="Polar residues" evidence="2">
    <location>
        <begin position="380"/>
        <end position="389"/>
    </location>
</feature>
<feature type="region of interest" description="Disordered" evidence="2">
    <location>
        <begin position="331"/>
        <end position="405"/>
    </location>
</feature>
<sequence>NGAHIGYNCLPKVLVISNPKPCHNQNVELAEYINIPSWNRLAFSSHEDDDDEDYTIAITLEEPNNSLSMGDEHLDTISETESYEVIKSSVENLVPILSESEGIPDNACDVPFRDNSPPLDVSDKFIKSSVEDLVPIPSESDDTYGSDSECILPSCDYFSPIDVPEEKSVTFSHPLFNSNDDFTSSDDESLSDKDVSEDNVKIYSNPLFEFDDEYISSDDDEINVLDCEESYYDSEGDILYLESLLNDDLVHRDPSIPVMSVASILEGFTDEPTLEENDDLFDLEPKNDDWKKILYDALIDDLMFEDKIFDPGICVKIVSPTYVIDIIKGTKSKQNQTKPSTKQKALRSQNSTKVNKKSTPTKSKPPKEAQNKEQAYSRICDSSTESPAEQNLPSPSNDPLPSGEDSLKLKELMDLCTNLSNKVLELESEVIDIKSTYQERIEKLEGRVERLKVENRVLKELKSVYSTDDADEPVVEKEKSSKQGRKIAYIYVDVEINLEKAQAEAYNLDLDHQEKVLSMMDVNEEEPTDVEEVLKVVKATKLMTEVVTTAGATKVSVPIKRRCVIIQDPEETTTTATLDEVVARQLEAELNTDINWNVVIEQVKMNERLNYVVMKYQTLKRKPLTQAQARRNMIVYLKTMASFKMDYVKGMTYDEIRPLFEKHYNYNQAFLDEMKEETDELKKHLQIVIDDDDVYTNATPLASKIPIVDYKIHTERNRPYFKIIRADGNHMLFISLSIMLKNFDREDLKSLWKIMRDIFKKTNPKNHSDDYLLNTLKIMFEKPNVEASVWKDQKGRYGLTKIFLLVERMYPLTHFTLEQMLNDVRLQVKDEIEMSIELLRLVRR</sequence>
<proteinExistence type="predicted"/>
<organism evidence="3">
    <name type="scientific">Tanacetum cinerariifolium</name>
    <name type="common">Dalmatian daisy</name>
    <name type="synonym">Chrysanthemum cinerariifolium</name>
    <dbReference type="NCBI Taxonomy" id="118510"/>
    <lineage>
        <taxon>Eukaryota</taxon>
        <taxon>Viridiplantae</taxon>
        <taxon>Streptophyta</taxon>
        <taxon>Embryophyta</taxon>
        <taxon>Tracheophyta</taxon>
        <taxon>Spermatophyta</taxon>
        <taxon>Magnoliopsida</taxon>
        <taxon>eudicotyledons</taxon>
        <taxon>Gunneridae</taxon>
        <taxon>Pentapetalae</taxon>
        <taxon>asterids</taxon>
        <taxon>campanulids</taxon>
        <taxon>Asterales</taxon>
        <taxon>Asteraceae</taxon>
        <taxon>Asteroideae</taxon>
        <taxon>Anthemideae</taxon>
        <taxon>Anthemidinae</taxon>
        <taxon>Tanacetum</taxon>
    </lineage>
</organism>
<reference evidence="3" key="1">
    <citation type="journal article" date="2019" name="Sci. Rep.">
        <title>Draft genome of Tanacetum cinerariifolium, the natural source of mosquito coil.</title>
        <authorList>
            <person name="Yamashiro T."/>
            <person name="Shiraishi A."/>
            <person name="Satake H."/>
            <person name="Nakayama K."/>
        </authorList>
    </citation>
    <scope>NUCLEOTIDE SEQUENCE</scope>
</reference>
<feature type="compositionally biased region" description="Low complexity" evidence="2">
    <location>
        <begin position="391"/>
        <end position="402"/>
    </location>
</feature>
<dbReference type="AlphaFoldDB" id="A0A6L2M5G4"/>
<evidence type="ECO:0000313" key="3">
    <source>
        <dbReference type="EMBL" id="GEU67844.1"/>
    </source>
</evidence>
<evidence type="ECO:0000256" key="1">
    <source>
        <dbReference type="SAM" id="Coils"/>
    </source>
</evidence>
<feature type="compositionally biased region" description="Low complexity" evidence="2">
    <location>
        <begin position="350"/>
        <end position="362"/>
    </location>
</feature>
<gene>
    <name evidence="3" type="ORF">Tci_039822</name>
</gene>
<keyword evidence="1" id="KW-0175">Coiled coil</keyword>
<feature type="compositionally biased region" description="Polar residues" evidence="2">
    <location>
        <begin position="332"/>
        <end position="349"/>
    </location>
</feature>
<dbReference type="EMBL" id="BKCJ010005640">
    <property type="protein sequence ID" value="GEU67844.1"/>
    <property type="molecule type" value="Genomic_DNA"/>
</dbReference>
<name>A0A6L2M5G4_TANCI</name>
<comment type="caution">
    <text evidence="3">The sequence shown here is derived from an EMBL/GenBank/DDBJ whole genome shotgun (WGS) entry which is preliminary data.</text>
</comment>
<accession>A0A6L2M5G4</accession>
<protein>
    <submittedName>
        <fullName evidence="3">Uncharacterized protein</fullName>
    </submittedName>
</protein>
<feature type="coiled-coil region" evidence="1">
    <location>
        <begin position="409"/>
        <end position="461"/>
    </location>
</feature>